<reference evidence="11" key="1">
    <citation type="journal article" date="2018" name="Nat. Microbiol.">
        <title>Leveraging single-cell genomics to expand the fungal tree of life.</title>
        <authorList>
            <person name="Ahrendt S.R."/>
            <person name="Quandt C.A."/>
            <person name="Ciobanu D."/>
            <person name="Clum A."/>
            <person name="Salamov A."/>
            <person name="Andreopoulos B."/>
            <person name="Cheng J.F."/>
            <person name="Woyke T."/>
            <person name="Pelin A."/>
            <person name="Henrissat B."/>
            <person name="Reynolds N.K."/>
            <person name="Benny G.L."/>
            <person name="Smith M.E."/>
            <person name="James T.Y."/>
            <person name="Grigoriev I.V."/>
        </authorList>
    </citation>
    <scope>NUCLEOTIDE SEQUENCE [LARGE SCALE GENOMIC DNA]</scope>
    <source>
        <strain evidence="11">Benny S71-1</strain>
    </source>
</reference>
<dbReference type="Pfam" id="PF00291">
    <property type="entry name" value="PALP"/>
    <property type="match status" value="2"/>
</dbReference>
<evidence type="ECO:0000256" key="8">
    <source>
        <dbReference type="SAM" id="Phobius"/>
    </source>
</evidence>
<comment type="cofactor">
    <cofactor evidence="1">
        <name>pyridoxal 5'-phosphate</name>
        <dbReference type="ChEBI" id="CHEBI:597326"/>
    </cofactor>
</comment>
<evidence type="ECO:0000259" key="9">
    <source>
        <dbReference type="Pfam" id="PF00291"/>
    </source>
</evidence>
<dbReference type="Gene3D" id="3.40.50.1100">
    <property type="match status" value="3"/>
</dbReference>
<dbReference type="CDD" id="cd01561">
    <property type="entry name" value="CBS_like"/>
    <property type="match status" value="1"/>
</dbReference>
<keyword evidence="5" id="KW-0663">Pyridoxal phosphate</keyword>
<keyword evidence="11" id="KW-1185">Reference proteome</keyword>
<dbReference type="OrthoDB" id="10259545at2759"/>
<dbReference type="InterPro" id="IPR036052">
    <property type="entry name" value="TrpB-like_PALP_sf"/>
</dbReference>
<gene>
    <name evidence="10" type="ORF">SYNPS1DRAFT_25059</name>
</gene>
<feature type="domain" description="Tryptophan synthase beta chain-like PALP" evidence="9">
    <location>
        <begin position="346"/>
        <end position="432"/>
    </location>
</feature>
<dbReference type="FunFam" id="3.40.50.1100:FF:000016">
    <property type="entry name" value="Cysteine synthase A"/>
    <property type="match status" value="1"/>
</dbReference>
<keyword evidence="6" id="KW-0198">Cysteine biosynthesis</keyword>
<keyword evidence="8" id="KW-1133">Transmembrane helix</keyword>
<dbReference type="GO" id="GO:0016740">
    <property type="term" value="F:transferase activity"/>
    <property type="evidence" value="ECO:0007669"/>
    <property type="project" value="UniProtKB-KW"/>
</dbReference>
<dbReference type="PROSITE" id="PS00901">
    <property type="entry name" value="CYS_SYNTHASE"/>
    <property type="match status" value="1"/>
</dbReference>
<dbReference type="InterPro" id="IPR050214">
    <property type="entry name" value="Cys_Synth/Cystath_Beta-Synth"/>
</dbReference>
<dbReference type="InterPro" id="IPR001216">
    <property type="entry name" value="P-phosphate_BS"/>
</dbReference>
<comment type="similarity">
    <text evidence="2">Belongs to the cysteine synthase/cystathionine beta-synthase family.</text>
</comment>
<evidence type="ECO:0000313" key="10">
    <source>
        <dbReference type="EMBL" id="RKP22983.1"/>
    </source>
</evidence>
<keyword evidence="8" id="KW-0812">Transmembrane</keyword>
<evidence type="ECO:0000256" key="2">
    <source>
        <dbReference type="ARBA" id="ARBA00007103"/>
    </source>
</evidence>
<dbReference type="PANTHER" id="PTHR10314">
    <property type="entry name" value="CYSTATHIONINE BETA-SYNTHASE"/>
    <property type="match status" value="1"/>
</dbReference>
<feature type="region of interest" description="Disordered" evidence="7">
    <location>
        <begin position="99"/>
        <end position="124"/>
    </location>
</feature>
<dbReference type="AlphaFoldDB" id="A0A4P9YSQ4"/>
<evidence type="ECO:0000313" key="11">
    <source>
        <dbReference type="Proteomes" id="UP000278143"/>
    </source>
</evidence>
<dbReference type="Proteomes" id="UP000278143">
    <property type="component" value="Unassembled WGS sequence"/>
</dbReference>
<feature type="domain" description="Tryptophan synthase beta chain-like PALP" evidence="9">
    <location>
        <begin position="48"/>
        <end position="324"/>
    </location>
</feature>
<evidence type="ECO:0000256" key="1">
    <source>
        <dbReference type="ARBA" id="ARBA00001933"/>
    </source>
</evidence>
<evidence type="ECO:0000256" key="7">
    <source>
        <dbReference type="SAM" id="MobiDB-lite"/>
    </source>
</evidence>
<dbReference type="InterPro" id="IPR001926">
    <property type="entry name" value="TrpB-like_PALP"/>
</dbReference>
<evidence type="ECO:0000256" key="3">
    <source>
        <dbReference type="ARBA" id="ARBA00022605"/>
    </source>
</evidence>
<dbReference type="SUPFAM" id="SSF53686">
    <property type="entry name" value="Tryptophan synthase beta subunit-like PLP-dependent enzymes"/>
    <property type="match status" value="1"/>
</dbReference>
<feature type="transmembrane region" description="Helical" evidence="8">
    <location>
        <begin position="12"/>
        <end position="30"/>
    </location>
</feature>
<keyword evidence="4" id="KW-0808">Transferase</keyword>
<proteinExistence type="inferred from homology"/>
<evidence type="ECO:0000256" key="4">
    <source>
        <dbReference type="ARBA" id="ARBA00022679"/>
    </source>
</evidence>
<dbReference type="GO" id="GO:0006535">
    <property type="term" value="P:cysteine biosynthetic process from serine"/>
    <property type="evidence" value="ECO:0007669"/>
    <property type="project" value="InterPro"/>
</dbReference>
<dbReference type="EMBL" id="KZ991423">
    <property type="protein sequence ID" value="RKP22983.1"/>
    <property type="molecule type" value="Genomic_DNA"/>
</dbReference>
<keyword evidence="8" id="KW-0472">Membrane</keyword>
<accession>A0A4P9YSQ4</accession>
<protein>
    <submittedName>
        <fullName evidence="10">OAS-TL 2</fullName>
    </submittedName>
</protein>
<keyword evidence="3" id="KW-0028">Amino-acid biosynthesis</keyword>
<sequence length="442" mass="47833">MNSLSQADWHRILLGILVGVATAEVLGYLATSAASGRRDVQIADGVAGLIGNTPLLRLNALSAETGCDILAKAEYLNPGGSPKDRVALYIIRQAEKDGLLGPPQFDEQDGDSGSGSTGKQPLRRSMVFEGTVGSTGISLAMISRALGYACHIVVPDDQAQEKYALLERHGAQVERVRPASIVDKRQFVNAARQRAEEFDAEAKRSAARHGLPEAERARGFFADQFENLANFRAHYETTGPEIWRQTGGHIDAFVAGAGTGGTIAGVANYLKRQRPDVHVALVDPTGSGLYHKVRHGVFYSPHEAEGTRRRHQVDTVVEGIGINRLTRNFALALPDMQRAAFRDELTQHPMLAGMSHGPPDASTDDWGRVASERGWIDTAVRVTDEEAVAMSRYLVNREGIFVGSSSAVNCVGAVRLARQLGPGHTIVTLLCDSGQRHLTKFW</sequence>
<evidence type="ECO:0000256" key="5">
    <source>
        <dbReference type="ARBA" id="ARBA00022898"/>
    </source>
</evidence>
<organism evidence="10 11">
    <name type="scientific">Syncephalis pseudoplumigaleata</name>
    <dbReference type="NCBI Taxonomy" id="1712513"/>
    <lineage>
        <taxon>Eukaryota</taxon>
        <taxon>Fungi</taxon>
        <taxon>Fungi incertae sedis</taxon>
        <taxon>Zoopagomycota</taxon>
        <taxon>Zoopagomycotina</taxon>
        <taxon>Zoopagomycetes</taxon>
        <taxon>Zoopagales</taxon>
        <taxon>Piptocephalidaceae</taxon>
        <taxon>Syncephalis</taxon>
    </lineage>
</organism>
<name>A0A4P9YSQ4_9FUNG</name>
<evidence type="ECO:0000256" key="6">
    <source>
        <dbReference type="ARBA" id="ARBA00023192"/>
    </source>
</evidence>